<evidence type="ECO:0000256" key="1">
    <source>
        <dbReference type="SAM" id="SignalP"/>
    </source>
</evidence>
<accession>A0ABP0VXN5</accession>
<evidence type="ECO:0008006" key="4">
    <source>
        <dbReference type="Google" id="ProtNLM"/>
    </source>
</evidence>
<sequence length="92" mass="10423">MHWPLWVTPVIHCTWTLSRLLPRPLPRLSVTPARTSRRSARPRSFAALQLSNFAPLPCVCRHLPACLPASPSIDRAFYIFLNDVRLIAFSSS</sequence>
<evidence type="ECO:0000313" key="2">
    <source>
        <dbReference type="EMBL" id="CAK9259263.1"/>
    </source>
</evidence>
<feature type="signal peptide" evidence="1">
    <location>
        <begin position="1"/>
        <end position="18"/>
    </location>
</feature>
<keyword evidence="1" id="KW-0732">Signal</keyword>
<organism evidence="2 3">
    <name type="scientific">Sphagnum jensenii</name>
    <dbReference type="NCBI Taxonomy" id="128206"/>
    <lineage>
        <taxon>Eukaryota</taxon>
        <taxon>Viridiplantae</taxon>
        <taxon>Streptophyta</taxon>
        <taxon>Embryophyta</taxon>
        <taxon>Bryophyta</taxon>
        <taxon>Sphagnophytina</taxon>
        <taxon>Sphagnopsida</taxon>
        <taxon>Sphagnales</taxon>
        <taxon>Sphagnaceae</taxon>
        <taxon>Sphagnum</taxon>
    </lineage>
</organism>
<proteinExistence type="predicted"/>
<name>A0ABP0VXN5_9BRYO</name>
<protein>
    <recommendedName>
        <fullName evidence="4">Secreted protein</fullName>
    </recommendedName>
</protein>
<gene>
    <name evidence="2" type="ORF">CSSPJE1EN1_LOCUS4741</name>
</gene>
<evidence type="ECO:0000313" key="3">
    <source>
        <dbReference type="Proteomes" id="UP001497444"/>
    </source>
</evidence>
<dbReference type="EMBL" id="OZ020107">
    <property type="protein sequence ID" value="CAK9259263.1"/>
    <property type="molecule type" value="Genomic_DNA"/>
</dbReference>
<feature type="chain" id="PRO_5045157350" description="Secreted protein" evidence="1">
    <location>
        <begin position="19"/>
        <end position="92"/>
    </location>
</feature>
<reference evidence="2" key="1">
    <citation type="submission" date="2024-02" db="EMBL/GenBank/DDBJ databases">
        <authorList>
            <consortium name="ELIXIR-Norway"/>
            <consortium name="Elixir Norway"/>
        </authorList>
    </citation>
    <scope>NUCLEOTIDE SEQUENCE</scope>
</reference>
<keyword evidence="3" id="KW-1185">Reference proteome</keyword>
<dbReference type="Proteomes" id="UP001497444">
    <property type="component" value="Chromosome 12"/>
</dbReference>